<dbReference type="InterPro" id="IPR050660">
    <property type="entry name" value="NEK_Ser/Thr_kinase"/>
</dbReference>
<keyword evidence="4" id="KW-0808">Transferase</keyword>
<dbReference type="SUPFAM" id="SSF56112">
    <property type="entry name" value="Protein kinase-like (PK-like)"/>
    <property type="match status" value="2"/>
</dbReference>
<dbReference type="Gene3D" id="1.10.510.10">
    <property type="entry name" value="Transferase(Phosphotransferase) domain 1"/>
    <property type="match status" value="1"/>
</dbReference>
<comment type="catalytic activity">
    <reaction evidence="8">
        <text>L-threonyl-[protein] + ATP = O-phospho-L-threonyl-[protein] + ADP + H(+)</text>
        <dbReference type="Rhea" id="RHEA:46608"/>
        <dbReference type="Rhea" id="RHEA-COMP:11060"/>
        <dbReference type="Rhea" id="RHEA-COMP:11605"/>
        <dbReference type="ChEBI" id="CHEBI:15378"/>
        <dbReference type="ChEBI" id="CHEBI:30013"/>
        <dbReference type="ChEBI" id="CHEBI:30616"/>
        <dbReference type="ChEBI" id="CHEBI:61977"/>
        <dbReference type="ChEBI" id="CHEBI:456216"/>
        <dbReference type="EC" id="2.7.11.1"/>
    </reaction>
</comment>
<reference evidence="12 13" key="1">
    <citation type="submission" date="2022-05" db="EMBL/GenBank/DDBJ databases">
        <authorList>
            <consortium name="Genoscope - CEA"/>
            <person name="William W."/>
        </authorList>
    </citation>
    <scope>NUCLEOTIDE SEQUENCE [LARGE SCALE GENOMIC DNA]</scope>
</reference>
<dbReference type="CDD" id="cd14014">
    <property type="entry name" value="STKc_PknB_like"/>
    <property type="match status" value="1"/>
</dbReference>
<evidence type="ECO:0000256" key="2">
    <source>
        <dbReference type="ARBA" id="ARBA00012513"/>
    </source>
</evidence>
<protein>
    <recommendedName>
        <fullName evidence="2">non-specific serine/threonine protein kinase</fullName>
        <ecNumber evidence="2">2.7.11.1</ecNumber>
    </recommendedName>
</protein>
<evidence type="ECO:0000256" key="3">
    <source>
        <dbReference type="ARBA" id="ARBA00022527"/>
    </source>
</evidence>
<dbReference type="Pfam" id="PF00069">
    <property type="entry name" value="Pkinase"/>
    <property type="match status" value="2"/>
</dbReference>
<comment type="catalytic activity">
    <reaction evidence="9">
        <text>L-seryl-[protein] + ATP = O-phospho-L-seryl-[protein] + ADP + H(+)</text>
        <dbReference type="Rhea" id="RHEA:17989"/>
        <dbReference type="Rhea" id="RHEA-COMP:9863"/>
        <dbReference type="Rhea" id="RHEA-COMP:11604"/>
        <dbReference type="ChEBI" id="CHEBI:15378"/>
        <dbReference type="ChEBI" id="CHEBI:29999"/>
        <dbReference type="ChEBI" id="CHEBI:30616"/>
        <dbReference type="ChEBI" id="CHEBI:83421"/>
        <dbReference type="ChEBI" id="CHEBI:456216"/>
        <dbReference type="EC" id="2.7.11.1"/>
    </reaction>
</comment>
<dbReference type="InterPro" id="IPR008271">
    <property type="entry name" value="Ser/Thr_kinase_AS"/>
</dbReference>
<accession>A0AAU9Y545</accession>
<organism evidence="12 13">
    <name type="scientific">Pocillopora meandrina</name>
    <dbReference type="NCBI Taxonomy" id="46732"/>
    <lineage>
        <taxon>Eukaryota</taxon>
        <taxon>Metazoa</taxon>
        <taxon>Cnidaria</taxon>
        <taxon>Anthozoa</taxon>
        <taxon>Hexacorallia</taxon>
        <taxon>Scleractinia</taxon>
        <taxon>Astrocoeniina</taxon>
        <taxon>Pocilloporidae</taxon>
        <taxon>Pocillopora</taxon>
    </lineage>
</organism>
<feature type="domain" description="Protein kinase" evidence="11">
    <location>
        <begin position="17"/>
        <end position="304"/>
    </location>
</feature>
<evidence type="ECO:0000259" key="11">
    <source>
        <dbReference type="PROSITE" id="PS50011"/>
    </source>
</evidence>
<gene>
    <name evidence="12" type="ORF">PMEA_00008592</name>
</gene>
<dbReference type="InterPro" id="IPR011009">
    <property type="entry name" value="Kinase-like_dom_sf"/>
</dbReference>
<evidence type="ECO:0000256" key="7">
    <source>
        <dbReference type="ARBA" id="ARBA00022840"/>
    </source>
</evidence>
<evidence type="ECO:0000256" key="1">
    <source>
        <dbReference type="ARBA" id="ARBA00010886"/>
    </source>
</evidence>
<keyword evidence="3" id="KW-0723">Serine/threonine-protein kinase</keyword>
<dbReference type="PROSITE" id="PS00107">
    <property type="entry name" value="PROTEIN_KINASE_ATP"/>
    <property type="match status" value="2"/>
</dbReference>
<proteinExistence type="inferred from homology"/>
<evidence type="ECO:0000256" key="6">
    <source>
        <dbReference type="ARBA" id="ARBA00022777"/>
    </source>
</evidence>
<dbReference type="PANTHER" id="PTHR43671:SF98">
    <property type="entry name" value="SERINE_THREONINE-PROTEIN KINASE NEK11"/>
    <property type="match status" value="1"/>
</dbReference>
<sequence>MAQTNLPTQLQVGEKMVNIQQRLGNGAFGVVYKVIEEGTSKVYAMKDILCLNDSAIRNAIREASTLNRISHENVIAIVSVGEFRDSRGSHMLLLTEYCPGGSLNDRLARPSSDQQNLTWMTQTAEAVAHLHSCNVVHRDLKADNVLLTASEDVKLGDFGLAREYTALKRAGVVQDDGSWLAIYEQYYMQSRIGPIHWVAPEFLRGHYTEKADIFSLGTLLFAILERDYIVIDGKAIYGAFVSVHDKRKIGVGLAMERVDRNTRIQFSSHAQGSNALQRIVLEVLKYNPYDRPTAQEICNRLRFLKTNKTLFYAVSLLDKTSKIEPGKGSLTCYKVDTRMEDTQRSSSPKSKMASSYRSRCMCCVLETNLTRKFAANLSLKIFLVKISTQPHTFVKQIYILSFIVGLLYLREAIELSIKLFHRCNLKKFCYHLHVFFPNNLKITHYINIHEYGCDKANQESIKGEALRSTKRERLWPEKPEMQQAGIDLPPRLRVGDKTVRVEQHLGSGAFGDVYKVRDDARSKVYALKDVLCLNVSKVLDAIREAETLCEISHENIIALKRGADRFVDNQNNLHMLILTEYCAGGKVKRTPFSTKLRTNQLEVDESSC</sequence>
<dbReference type="PROSITE" id="PS00108">
    <property type="entry name" value="PROTEIN_KINASE_ST"/>
    <property type="match status" value="1"/>
</dbReference>
<evidence type="ECO:0000313" key="13">
    <source>
        <dbReference type="Proteomes" id="UP001159428"/>
    </source>
</evidence>
<dbReference type="Proteomes" id="UP001159428">
    <property type="component" value="Unassembled WGS sequence"/>
</dbReference>
<evidence type="ECO:0000256" key="9">
    <source>
        <dbReference type="ARBA" id="ARBA00048679"/>
    </source>
</evidence>
<dbReference type="GO" id="GO:0005524">
    <property type="term" value="F:ATP binding"/>
    <property type="evidence" value="ECO:0007669"/>
    <property type="project" value="UniProtKB-UniRule"/>
</dbReference>
<keyword evidence="5 10" id="KW-0547">Nucleotide-binding</keyword>
<dbReference type="EMBL" id="CALNXJ010000172">
    <property type="protein sequence ID" value="CAH3168165.1"/>
    <property type="molecule type" value="Genomic_DNA"/>
</dbReference>
<comment type="caution">
    <text evidence="12">The sequence shown here is derived from an EMBL/GenBank/DDBJ whole genome shotgun (WGS) entry which is preliminary data.</text>
</comment>
<dbReference type="PANTHER" id="PTHR43671">
    <property type="entry name" value="SERINE/THREONINE-PROTEIN KINASE NEK"/>
    <property type="match status" value="1"/>
</dbReference>
<dbReference type="InterPro" id="IPR017441">
    <property type="entry name" value="Protein_kinase_ATP_BS"/>
</dbReference>
<evidence type="ECO:0000256" key="8">
    <source>
        <dbReference type="ARBA" id="ARBA00047899"/>
    </source>
</evidence>
<keyword evidence="13" id="KW-1185">Reference proteome</keyword>
<dbReference type="AlphaFoldDB" id="A0AAU9Y545"/>
<keyword evidence="7 10" id="KW-0067">ATP-binding</keyword>
<evidence type="ECO:0000313" key="12">
    <source>
        <dbReference type="EMBL" id="CAH3168165.1"/>
    </source>
</evidence>
<feature type="binding site" evidence="10">
    <location>
        <position position="528"/>
    </location>
    <ligand>
        <name>ATP</name>
        <dbReference type="ChEBI" id="CHEBI:30616"/>
    </ligand>
</feature>
<feature type="domain" description="Protein kinase" evidence="11">
    <location>
        <begin position="499"/>
        <end position="608"/>
    </location>
</feature>
<dbReference type="InterPro" id="IPR000719">
    <property type="entry name" value="Prot_kinase_dom"/>
</dbReference>
<dbReference type="GO" id="GO:0004674">
    <property type="term" value="F:protein serine/threonine kinase activity"/>
    <property type="evidence" value="ECO:0007669"/>
    <property type="project" value="UniProtKB-KW"/>
</dbReference>
<name>A0AAU9Y545_9CNID</name>
<feature type="binding site" evidence="10">
    <location>
        <position position="46"/>
    </location>
    <ligand>
        <name>ATP</name>
        <dbReference type="ChEBI" id="CHEBI:30616"/>
    </ligand>
</feature>
<dbReference type="SMART" id="SM00220">
    <property type="entry name" value="S_TKc"/>
    <property type="match status" value="1"/>
</dbReference>
<dbReference type="PROSITE" id="PS50011">
    <property type="entry name" value="PROTEIN_KINASE_DOM"/>
    <property type="match status" value="2"/>
</dbReference>
<comment type="similarity">
    <text evidence="1">Belongs to the protein kinase superfamily. NEK Ser/Thr protein kinase family. NIMA subfamily.</text>
</comment>
<keyword evidence="6" id="KW-0418">Kinase</keyword>
<dbReference type="EC" id="2.7.11.1" evidence="2"/>
<evidence type="ECO:0000256" key="10">
    <source>
        <dbReference type="PROSITE-ProRule" id="PRU10141"/>
    </source>
</evidence>
<dbReference type="Gene3D" id="3.30.200.20">
    <property type="entry name" value="Phosphorylase Kinase, domain 1"/>
    <property type="match status" value="2"/>
</dbReference>
<evidence type="ECO:0000256" key="5">
    <source>
        <dbReference type="ARBA" id="ARBA00022741"/>
    </source>
</evidence>
<evidence type="ECO:0000256" key="4">
    <source>
        <dbReference type="ARBA" id="ARBA00022679"/>
    </source>
</evidence>